<organism evidence="1 2">
    <name type="scientific">Bauhinia variegata</name>
    <name type="common">Purple orchid tree</name>
    <name type="synonym">Phanera variegata</name>
    <dbReference type="NCBI Taxonomy" id="167791"/>
    <lineage>
        <taxon>Eukaryota</taxon>
        <taxon>Viridiplantae</taxon>
        <taxon>Streptophyta</taxon>
        <taxon>Embryophyta</taxon>
        <taxon>Tracheophyta</taxon>
        <taxon>Spermatophyta</taxon>
        <taxon>Magnoliopsida</taxon>
        <taxon>eudicotyledons</taxon>
        <taxon>Gunneridae</taxon>
        <taxon>Pentapetalae</taxon>
        <taxon>rosids</taxon>
        <taxon>fabids</taxon>
        <taxon>Fabales</taxon>
        <taxon>Fabaceae</taxon>
        <taxon>Cercidoideae</taxon>
        <taxon>Cercideae</taxon>
        <taxon>Bauhiniinae</taxon>
        <taxon>Bauhinia</taxon>
    </lineage>
</organism>
<dbReference type="Proteomes" id="UP000828941">
    <property type="component" value="Chromosome 14"/>
</dbReference>
<proteinExistence type="predicted"/>
<protein>
    <submittedName>
        <fullName evidence="1">Uncharacterized protein</fullName>
    </submittedName>
</protein>
<keyword evidence="2" id="KW-1185">Reference proteome</keyword>
<sequence length="153" mass="16104">MASLTGIAAVMLVLVFAGESGARDLRPSDHGLEFQTAPLTGLNHTQEMKSFFNGKNLSPTSNVALPKAMNSSDSSPSSWWRTAGVGGGGRNGGGDHVRNALVIASLVCGITGVILLVASGLLYVFKYRKQKSNESSSDNNTNNSKLQLVVRNP</sequence>
<evidence type="ECO:0000313" key="1">
    <source>
        <dbReference type="EMBL" id="KAI4297073.1"/>
    </source>
</evidence>
<comment type="caution">
    <text evidence="1">The sequence shown here is derived from an EMBL/GenBank/DDBJ whole genome shotgun (WGS) entry which is preliminary data.</text>
</comment>
<gene>
    <name evidence="1" type="ORF">L6164_036981</name>
</gene>
<dbReference type="EMBL" id="CM039439">
    <property type="protein sequence ID" value="KAI4297073.1"/>
    <property type="molecule type" value="Genomic_DNA"/>
</dbReference>
<name>A0ACB9KIR0_BAUVA</name>
<evidence type="ECO:0000313" key="2">
    <source>
        <dbReference type="Proteomes" id="UP000828941"/>
    </source>
</evidence>
<reference evidence="1 2" key="1">
    <citation type="journal article" date="2022" name="DNA Res.">
        <title>Chromosomal-level genome assembly of the orchid tree Bauhinia variegata (Leguminosae; Cercidoideae) supports the allotetraploid origin hypothesis of Bauhinia.</title>
        <authorList>
            <person name="Zhong Y."/>
            <person name="Chen Y."/>
            <person name="Zheng D."/>
            <person name="Pang J."/>
            <person name="Liu Y."/>
            <person name="Luo S."/>
            <person name="Meng S."/>
            <person name="Qian L."/>
            <person name="Wei D."/>
            <person name="Dai S."/>
            <person name="Zhou R."/>
        </authorList>
    </citation>
    <scope>NUCLEOTIDE SEQUENCE [LARGE SCALE GENOMIC DNA]</scope>
    <source>
        <strain evidence="1">BV-YZ2020</strain>
    </source>
</reference>
<accession>A0ACB9KIR0</accession>